<dbReference type="AlphaFoldDB" id="A0A8J3QA47"/>
<dbReference type="EMBL" id="BONY01000022">
    <property type="protein sequence ID" value="GIH05855.1"/>
    <property type="molecule type" value="Genomic_DNA"/>
</dbReference>
<reference evidence="1" key="1">
    <citation type="submission" date="2021-01" db="EMBL/GenBank/DDBJ databases">
        <title>Whole genome shotgun sequence of Rhizocola hellebori NBRC 109834.</title>
        <authorList>
            <person name="Komaki H."/>
            <person name="Tamura T."/>
        </authorList>
    </citation>
    <scope>NUCLEOTIDE SEQUENCE</scope>
    <source>
        <strain evidence="1">NBRC 109834</strain>
    </source>
</reference>
<accession>A0A8J3QA47</accession>
<gene>
    <name evidence="1" type="ORF">Rhe02_39220</name>
</gene>
<evidence type="ECO:0000313" key="1">
    <source>
        <dbReference type="EMBL" id="GIH05855.1"/>
    </source>
</evidence>
<keyword evidence="2" id="KW-1185">Reference proteome</keyword>
<proteinExistence type="predicted"/>
<organism evidence="1 2">
    <name type="scientific">Rhizocola hellebori</name>
    <dbReference type="NCBI Taxonomy" id="1392758"/>
    <lineage>
        <taxon>Bacteria</taxon>
        <taxon>Bacillati</taxon>
        <taxon>Actinomycetota</taxon>
        <taxon>Actinomycetes</taxon>
        <taxon>Micromonosporales</taxon>
        <taxon>Micromonosporaceae</taxon>
        <taxon>Rhizocola</taxon>
    </lineage>
</organism>
<evidence type="ECO:0000313" key="2">
    <source>
        <dbReference type="Proteomes" id="UP000612899"/>
    </source>
</evidence>
<comment type="caution">
    <text evidence="1">The sequence shown here is derived from an EMBL/GenBank/DDBJ whole genome shotgun (WGS) entry which is preliminary data.</text>
</comment>
<name>A0A8J3QA47_9ACTN</name>
<dbReference type="RefSeq" id="WP_203909685.1">
    <property type="nucleotide sequence ID" value="NZ_BONY01000022.1"/>
</dbReference>
<dbReference type="Proteomes" id="UP000612899">
    <property type="component" value="Unassembled WGS sequence"/>
</dbReference>
<sequence length="336" mass="37477">MSNQIRPLNAGSDTVRALAEQGTLRAQYERASADVRRRLRVEAFELVYPLVFRQLTRKIEARRGHHACMASIRSLEPDCLDRFHDDMDAVLDDLFHNARVPIHNLEGWVSKRVVAATVDGHRRRRGERGALQRPRIPRWLAVKLGNDKRLMDLAVDMLEWVGVEATAGLHAWPIEVWSARRQFQSADYEEASRSVERDIATVIAAMRLRPNWYADYVERPMGRKRLPLAGSGEVQPEYVLDPVLAAETAHAADDARRTELAALAVAAIQARLTRGEEARAVVTDVLSTAFGAGTGSDSLDRVPGQESADDERMAAQLADPATVDQIVRIVLDLLSP</sequence>
<protein>
    <submittedName>
        <fullName evidence="1">Uncharacterized protein</fullName>
    </submittedName>
</protein>